<dbReference type="Proteomes" id="UP000606003">
    <property type="component" value="Unassembled WGS sequence"/>
</dbReference>
<keyword evidence="2" id="KW-1185">Reference proteome</keyword>
<name>A0ABR8JSL8_9BACT</name>
<dbReference type="EMBL" id="JACXAC010000004">
    <property type="protein sequence ID" value="MBD2722974.1"/>
    <property type="molecule type" value="Genomic_DNA"/>
</dbReference>
<evidence type="ECO:0000313" key="1">
    <source>
        <dbReference type="EMBL" id="MBD2722974.1"/>
    </source>
</evidence>
<evidence type="ECO:0000313" key="2">
    <source>
        <dbReference type="Proteomes" id="UP000606003"/>
    </source>
</evidence>
<organism evidence="1 2">
    <name type="scientific">Hymenobacter armeniacus</name>
    <dbReference type="NCBI Taxonomy" id="2771358"/>
    <lineage>
        <taxon>Bacteria</taxon>
        <taxon>Pseudomonadati</taxon>
        <taxon>Bacteroidota</taxon>
        <taxon>Cytophagia</taxon>
        <taxon>Cytophagales</taxon>
        <taxon>Hymenobacteraceae</taxon>
        <taxon>Hymenobacter</taxon>
    </lineage>
</organism>
<dbReference type="CDD" id="cd00565">
    <property type="entry name" value="Ubl_ThiS"/>
    <property type="match status" value="1"/>
</dbReference>
<comment type="caution">
    <text evidence="1">The sequence shown here is derived from an EMBL/GenBank/DDBJ whole genome shotgun (WGS) entry which is preliminary data.</text>
</comment>
<reference evidence="1 2" key="1">
    <citation type="submission" date="2020-09" db="EMBL/GenBank/DDBJ databases">
        <authorList>
            <person name="Kim M.K."/>
        </authorList>
    </citation>
    <scope>NUCLEOTIDE SEQUENCE [LARGE SCALE GENOMIC DNA]</scope>
    <source>
        <strain evidence="1 2">BT189</strain>
    </source>
</reference>
<accession>A0ABR8JSL8</accession>
<dbReference type="InterPro" id="IPR016155">
    <property type="entry name" value="Mopterin_synth/thiamin_S_b"/>
</dbReference>
<dbReference type="Pfam" id="PF02597">
    <property type="entry name" value="ThiS"/>
    <property type="match status" value="1"/>
</dbReference>
<dbReference type="PANTHER" id="PTHR34472:SF1">
    <property type="entry name" value="SULFUR CARRIER PROTEIN THIS"/>
    <property type="match status" value="1"/>
</dbReference>
<dbReference type="InterPro" id="IPR003749">
    <property type="entry name" value="ThiS/MoaD-like"/>
</dbReference>
<proteinExistence type="predicted"/>
<dbReference type="Gene3D" id="3.10.20.30">
    <property type="match status" value="1"/>
</dbReference>
<dbReference type="NCBIfam" id="TIGR01683">
    <property type="entry name" value="thiS"/>
    <property type="match status" value="1"/>
</dbReference>
<dbReference type="InterPro" id="IPR012675">
    <property type="entry name" value="Beta-grasp_dom_sf"/>
</dbReference>
<dbReference type="RefSeq" id="WP_190925136.1">
    <property type="nucleotide sequence ID" value="NZ_JACXAC010000004.1"/>
</dbReference>
<dbReference type="PANTHER" id="PTHR34472">
    <property type="entry name" value="SULFUR CARRIER PROTEIN THIS"/>
    <property type="match status" value="1"/>
</dbReference>
<dbReference type="SUPFAM" id="SSF54285">
    <property type="entry name" value="MoaD/ThiS"/>
    <property type="match status" value="1"/>
</dbReference>
<gene>
    <name evidence="1" type="primary">thiS</name>
    <name evidence="1" type="ORF">IC234_12635</name>
</gene>
<protein>
    <submittedName>
        <fullName evidence="1">Sulfur carrier protein ThiS</fullName>
    </submittedName>
</protein>
<sequence length="67" mass="7257">MICYVNNSPQETSDTQTLTQLLADLALAGQRGLAVAVNDEVVPRAAWAAHELREHDRVTIIRATQGG</sequence>
<dbReference type="InterPro" id="IPR010035">
    <property type="entry name" value="Thi_S"/>
</dbReference>